<keyword evidence="6" id="KW-1185">Reference proteome</keyword>
<feature type="domain" description="Carbohydrate kinase PfkB" evidence="4">
    <location>
        <begin position="55"/>
        <end position="319"/>
    </location>
</feature>
<dbReference type="InterPro" id="IPR011611">
    <property type="entry name" value="PfkB_dom"/>
</dbReference>
<organism evidence="5 6">
    <name type="scientific">Croceicoccus marinus</name>
    <dbReference type="NCBI Taxonomy" id="450378"/>
    <lineage>
        <taxon>Bacteria</taxon>
        <taxon>Pseudomonadati</taxon>
        <taxon>Pseudomonadota</taxon>
        <taxon>Alphaproteobacteria</taxon>
        <taxon>Sphingomonadales</taxon>
        <taxon>Erythrobacteraceae</taxon>
        <taxon>Croceicoccus</taxon>
    </lineage>
</organism>
<dbReference type="PANTHER" id="PTHR43320:SF3">
    <property type="entry name" value="CARBOHYDRATE KINASE PFKB DOMAIN-CONTAINING PROTEIN"/>
    <property type="match status" value="1"/>
</dbReference>
<accession>A0A1Z1FBR9</accession>
<evidence type="ECO:0000259" key="4">
    <source>
        <dbReference type="Pfam" id="PF00294"/>
    </source>
</evidence>
<protein>
    <recommendedName>
        <fullName evidence="4">Carbohydrate kinase PfkB domain-containing protein</fullName>
    </recommendedName>
</protein>
<keyword evidence="2" id="KW-0808">Transferase</keyword>
<dbReference type="KEGG" id="cman:A9D14_08705"/>
<evidence type="ECO:0000256" key="1">
    <source>
        <dbReference type="ARBA" id="ARBA00010688"/>
    </source>
</evidence>
<dbReference type="SUPFAM" id="SSF53613">
    <property type="entry name" value="Ribokinase-like"/>
    <property type="match status" value="1"/>
</dbReference>
<dbReference type="GO" id="GO:0016301">
    <property type="term" value="F:kinase activity"/>
    <property type="evidence" value="ECO:0007669"/>
    <property type="project" value="UniProtKB-KW"/>
</dbReference>
<evidence type="ECO:0000313" key="6">
    <source>
        <dbReference type="Proteomes" id="UP000195807"/>
    </source>
</evidence>
<sequence>MNRDPAQIVALGDAIVDVLAQRGEDFLVECGVPKGTMRLLADGEAETLARAMADSGAVEEVPGGSAANSLAGAAALGARCRFIGLTGGDRLGRLFKRHMTDLDIAFDTPAHDSAPTGRCFILVTPDGERTMQTSPAASHCLTADALDEDAIRGCDTLFLEGYLWGPTAPRAAMRRAIEIARGEGRRIAFTLSDSIALPGRRDSIVQLVRDGGVDVLFANEYEARLMSGIDDFDGAMRFLSDICPLPVITRGAAGAVAMSQGELIARPAARPDAIVDTTGAGDQFAAGFLAALIAGRDVVQCLDTGARNAAAVLGHVGARPLKKMEL</sequence>
<dbReference type="STRING" id="450378.GCA_001661675_01746"/>
<dbReference type="Proteomes" id="UP000195807">
    <property type="component" value="Chromosome"/>
</dbReference>
<dbReference type="PROSITE" id="PS00584">
    <property type="entry name" value="PFKB_KINASES_2"/>
    <property type="match status" value="1"/>
</dbReference>
<dbReference type="Gene3D" id="3.40.1190.20">
    <property type="match status" value="1"/>
</dbReference>
<evidence type="ECO:0000256" key="3">
    <source>
        <dbReference type="ARBA" id="ARBA00022777"/>
    </source>
</evidence>
<dbReference type="PANTHER" id="PTHR43320">
    <property type="entry name" value="SUGAR KINASE"/>
    <property type="match status" value="1"/>
</dbReference>
<gene>
    <name evidence="5" type="ORF">A9D14_08705</name>
</gene>
<proteinExistence type="inferred from homology"/>
<comment type="similarity">
    <text evidence="1">Belongs to the carbohydrate kinase PfkB family.</text>
</comment>
<dbReference type="RefSeq" id="WP_066845337.1">
    <property type="nucleotide sequence ID" value="NZ_CP019602.1"/>
</dbReference>
<dbReference type="InterPro" id="IPR052700">
    <property type="entry name" value="Carb_kinase_PfkB-like"/>
</dbReference>
<dbReference type="Pfam" id="PF00294">
    <property type="entry name" value="PfkB"/>
    <property type="match status" value="1"/>
</dbReference>
<dbReference type="AlphaFoldDB" id="A0A1Z1FBR9"/>
<evidence type="ECO:0000313" key="5">
    <source>
        <dbReference type="EMBL" id="ARU16259.1"/>
    </source>
</evidence>
<dbReference type="CDD" id="cd01168">
    <property type="entry name" value="adenosine_kinase"/>
    <property type="match status" value="1"/>
</dbReference>
<evidence type="ECO:0000256" key="2">
    <source>
        <dbReference type="ARBA" id="ARBA00022679"/>
    </source>
</evidence>
<dbReference type="EMBL" id="CP019602">
    <property type="protein sequence ID" value="ARU16259.1"/>
    <property type="molecule type" value="Genomic_DNA"/>
</dbReference>
<keyword evidence="3" id="KW-0418">Kinase</keyword>
<reference evidence="5 6" key="1">
    <citation type="submission" date="2017-01" db="EMBL/GenBank/DDBJ databases">
        <title>Complete genome sequence of esterase-producing bacterium Croceicoccus marinus E4A9.</title>
        <authorList>
            <person name="Wu Y.-H."/>
            <person name="Cheng H."/>
            <person name="Xu L."/>
            <person name="Huo Y.-Y."/>
            <person name="Wang C.-S."/>
            <person name="Xu X.-W."/>
        </authorList>
    </citation>
    <scope>NUCLEOTIDE SEQUENCE [LARGE SCALE GENOMIC DNA]</scope>
    <source>
        <strain evidence="5 6">E4A9</strain>
    </source>
</reference>
<dbReference type="InterPro" id="IPR029056">
    <property type="entry name" value="Ribokinase-like"/>
</dbReference>
<dbReference type="InterPro" id="IPR002173">
    <property type="entry name" value="Carboh/pur_kinase_PfkB_CS"/>
</dbReference>
<name>A0A1Z1FBR9_9SPHN</name>
<dbReference type="OrthoDB" id="9813569at2"/>